<keyword evidence="2 4" id="KW-0012">Acyltransferase</keyword>
<dbReference type="PANTHER" id="PTHR10434:SF11">
    <property type="entry name" value="1-ACYL-SN-GLYCEROL-3-PHOSPHATE ACYLTRANSFERASE"/>
    <property type="match status" value="1"/>
</dbReference>
<dbReference type="RefSeq" id="WP_120765480.1">
    <property type="nucleotide sequence ID" value="NZ_CP033169.1"/>
</dbReference>
<dbReference type="InterPro" id="IPR002123">
    <property type="entry name" value="Plipid/glycerol_acylTrfase"/>
</dbReference>
<dbReference type="GO" id="GO:0006654">
    <property type="term" value="P:phosphatidic acid biosynthetic process"/>
    <property type="evidence" value="ECO:0007669"/>
    <property type="project" value="TreeGrafter"/>
</dbReference>
<dbReference type="AlphaFoldDB" id="A0A3G2R5I0"/>
<dbReference type="SMART" id="SM00563">
    <property type="entry name" value="PlsC"/>
    <property type="match status" value="1"/>
</dbReference>
<dbReference type="EMBL" id="CP033169">
    <property type="protein sequence ID" value="AYO30649.1"/>
    <property type="molecule type" value="Genomic_DNA"/>
</dbReference>
<evidence type="ECO:0000256" key="1">
    <source>
        <dbReference type="ARBA" id="ARBA00022679"/>
    </source>
</evidence>
<dbReference type="PANTHER" id="PTHR10434">
    <property type="entry name" value="1-ACYL-SN-GLYCEROL-3-PHOSPHATE ACYLTRANSFERASE"/>
    <property type="match status" value="1"/>
</dbReference>
<evidence type="ECO:0000313" key="4">
    <source>
        <dbReference type="EMBL" id="AYO30649.1"/>
    </source>
</evidence>
<evidence type="ECO:0000259" key="3">
    <source>
        <dbReference type="SMART" id="SM00563"/>
    </source>
</evidence>
<dbReference type="GO" id="GO:0003841">
    <property type="term" value="F:1-acylglycerol-3-phosphate O-acyltransferase activity"/>
    <property type="evidence" value="ECO:0007669"/>
    <property type="project" value="TreeGrafter"/>
</dbReference>
<proteinExistence type="predicted"/>
<dbReference type="SUPFAM" id="SSF69593">
    <property type="entry name" value="Glycerol-3-phosphate (1)-acyltransferase"/>
    <property type="match status" value="1"/>
</dbReference>
<feature type="domain" description="Phospholipid/glycerol acyltransferase" evidence="3">
    <location>
        <begin position="34"/>
        <end position="147"/>
    </location>
</feature>
<dbReference type="KEGG" id="bacg:D2962_08455"/>
<name>A0A3G2R5I0_9FIRM</name>
<dbReference type="CDD" id="cd07989">
    <property type="entry name" value="LPLAT_AGPAT-like"/>
    <property type="match status" value="1"/>
</dbReference>
<evidence type="ECO:0000313" key="5">
    <source>
        <dbReference type="Proteomes" id="UP000280960"/>
    </source>
</evidence>
<keyword evidence="5" id="KW-1185">Reference proteome</keyword>
<sequence>MFYNLAKFLCTLVISFLFRIKTTGLEHFPEEGPVIIYSNHKSMWDPIIIGCILKRPVYFMAKEELFKIPVFGFILKHIHAFPVKRGTPDKSAIKRSLQVLAENHVLGIFPEGTRSKTGNLLEPEPGIAMIYLKSRNADIVPVAIKGSYRWFSSIDVVIGRPVKLEVAEEKINSQKLKEISINIFNEVSKLMSL</sequence>
<accession>A0A3G2R5I0</accession>
<gene>
    <name evidence="4" type="ORF">D2962_08455</name>
</gene>
<protein>
    <submittedName>
        <fullName evidence="4">1-acyl-sn-glycerol-3-phosphate acyltransferase</fullName>
    </submittedName>
</protein>
<dbReference type="Proteomes" id="UP000280960">
    <property type="component" value="Chromosome"/>
</dbReference>
<keyword evidence="1 4" id="KW-0808">Transferase</keyword>
<organism evidence="4 5">
    <name type="scientific">Biomaibacter acetigenes</name>
    <dbReference type="NCBI Taxonomy" id="2316383"/>
    <lineage>
        <taxon>Bacteria</taxon>
        <taxon>Bacillati</taxon>
        <taxon>Bacillota</taxon>
        <taxon>Clostridia</taxon>
        <taxon>Thermosediminibacterales</taxon>
        <taxon>Tepidanaerobacteraceae</taxon>
        <taxon>Biomaibacter</taxon>
    </lineage>
</organism>
<dbReference type="Pfam" id="PF01553">
    <property type="entry name" value="Acyltransferase"/>
    <property type="match status" value="1"/>
</dbReference>
<reference evidence="4 5" key="1">
    <citation type="submission" date="2018-10" db="EMBL/GenBank/DDBJ databases">
        <authorList>
            <person name="Zhang X."/>
        </authorList>
    </citation>
    <scope>NUCLEOTIDE SEQUENCE [LARGE SCALE GENOMIC DNA]</scope>
    <source>
        <strain evidence="4 5">SK-G1</strain>
    </source>
</reference>
<evidence type="ECO:0000256" key="2">
    <source>
        <dbReference type="ARBA" id="ARBA00023315"/>
    </source>
</evidence>